<feature type="site" description="Important for substrate specificity" evidence="4">
    <location>
        <position position="228"/>
    </location>
</feature>
<dbReference type="PANTHER" id="PTHR42679">
    <property type="entry name" value="S-METHYL-5'-THIOADENOSINE PHOSPHORYLASE"/>
    <property type="match status" value="1"/>
</dbReference>
<dbReference type="SUPFAM" id="SSF53167">
    <property type="entry name" value="Purine and uridine phosphorylases"/>
    <property type="match status" value="1"/>
</dbReference>
<dbReference type="PROSITE" id="PS01240">
    <property type="entry name" value="PNP_MTAP_2"/>
    <property type="match status" value="1"/>
</dbReference>
<feature type="binding site" evidence="4">
    <location>
        <begin position="55"/>
        <end position="56"/>
    </location>
    <ligand>
        <name>phosphate</name>
        <dbReference type="ChEBI" id="CHEBI:43474"/>
    </ligand>
</feature>
<comment type="pathway">
    <text evidence="4">Purine metabolism; purine nucleoside salvage.</text>
</comment>
<accession>A0A9N9QAB1</accession>
<keyword evidence="1 4" id="KW-0328">Glycosyltransferase</keyword>
<dbReference type="GO" id="GO:0005634">
    <property type="term" value="C:nucleus"/>
    <property type="evidence" value="ECO:0007669"/>
    <property type="project" value="UniProtKB-SubCell"/>
</dbReference>
<comment type="catalytic activity">
    <reaction evidence="4">
        <text>a purine D-ribonucleoside + phosphate = a purine nucleobase + alpha-D-ribose 1-phosphate</text>
        <dbReference type="Rhea" id="RHEA:19805"/>
        <dbReference type="ChEBI" id="CHEBI:26386"/>
        <dbReference type="ChEBI" id="CHEBI:43474"/>
        <dbReference type="ChEBI" id="CHEBI:57720"/>
        <dbReference type="ChEBI" id="CHEBI:142355"/>
        <dbReference type="EC" id="2.4.2.1"/>
    </reaction>
</comment>
<evidence type="ECO:0000256" key="2">
    <source>
        <dbReference type="ARBA" id="ARBA00022679"/>
    </source>
</evidence>
<dbReference type="InterPro" id="IPR035994">
    <property type="entry name" value="Nucleoside_phosphorylase_sf"/>
</dbReference>
<dbReference type="PANTHER" id="PTHR42679:SF2">
    <property type="entry name" value="S-METHYL-5'-THIOADENOSINE PHOSPHORYLASE"/>
    <property type="match status" value="1"/>
</dbReference>
<proteinExistence type="inferred from homology"/>
<evidence type="ECO:0000259" key="5">
    <source>
        <dbReference type="Pfam" id="PF01048"/>
    </source>
</evidence>
<dbReference type="EC" id="2.4.2.1" evidence="4"/>
<dbReference type="HAMAP" id="MF_01963">
    <property type="entry name" value="MTAP"/>
    <property type="match status" value="1"/>
</dbReference>
<keyword evidence="3 4" id="KW-0660">Purine salvage</keyword>
<evidence type="ECO:0000313" key="7">
    <source>
        <dbReference type="Proteomes" id="UP001152799"/>
    </source>
</evidence>
<evidence type="ECO:0000256" key="4">
    <source>
        <dbReference type="HAMAP-Rule" id="MF_03155"/>
    </source>
</evidence>
<dbReference type="EMBL" id="OU892287">
    <property type="protein sequence ID" value="CAG9762137.1"/>
    <property type="molecule type" value="Genomic_DNA"/>
</dbReference>
<dbReference type="Proteomes" id="UP001152799">
    <property type="component" value="Chromosome 11"/>
</dbReference>
<comment type="miscellaneous">
    <text evidence="4">Although this enzyme belongs to the family of MTA phosphorylases based on sequence homology, it lacks several conserved amino acids in the substrate binding pocket that confer specificity towards MTA.</text>
</comment>
<keyword evidence="2 4" id="KW-0808">Transferase</keyword>
<keyword evidence="4" id="KW-0963">Cytoplasm</keyword>
<keyword evidence="7" id="KW-1185">Reference proteome</keyword>
<feature type="binding site" evidence="4">
    <location>
        <position position="13"/>
    </location>
    <ligand>
        <name>phosphate</name>
        <dbReference type="ChEBI" id="CHEBI:43474"/>
    </ligand>
</feature>
<name>A0A9N9QAB1_9CUCU</name>
<dbReference type="InterPro" id="IPR018099">
    <property type="entry name" value="Purine_phosphorylase-2_CS"/>
</dbReference>
<feature type="domain" description="Nucleoside phosphorylase" evidence="5">
    <location>
        <begin position="6"/>
        <end position="250"/>
    </location>
</feature>
<comment type="subcellular location">
    <subcellularLocation>
        <location evidence="4">Cytoplasm</location>
    </subcellularLocation>
    <subcellularLocation>
        <location evidence="4">Nucleus</location>
    </subcellularLocation>
</comment>
<reference evidence="6" key="1">
    <citation type="submission" date="2022-01" db="EMBL/GenBank/DDBJ databases">
        <authorList>
            <person name="King R."/>
        </authorList>
    </citation>
    <scope>NUCLEOTIDE SEQUENCE</scope>
</reference>
<comment type="similarity">
    <text evidence="4">Belongs to the PNP/MTAP phosphorylase family. MTAP subfamily.</text>
</comment>
<dbReference type="InterPro" id="IPR010044">
    <property type="entry name" value="MTAP"/>
</dbReference>
<feature type="binding site" evidence="4">
    <location>
        <begin position="215"/>
        <end position="217"/>
    </location>
    <ligand>
        <name>substrate</name>
    </ligand>
</feature>
<keyword evidence="4" id="KW-0539">Nucleus</keyword>
<dbReference type="AlphaFoldDB" id="A0A9N9QAB1"/>
<feature type="binding site" evidence="4">
    <location>
        <position position="191"/>
    </location>
    <ligand>
        <name>substrate</name>
    </ligand>
</feature>
<evidence type="ECO:0000256" key="3">
    <source>
        <dbReference type="ARBA" id="ARBA00022726"/>
    </source>
</evidence>
<gene>
    <name evidence="6" type="ORF">CEUTPL_LOCUS2821</name>
</gene>
<comment type="caution">
    <text evidence="4">Lacks conserved residue(s) required for the propagation of feature annotation.</text>
</comment>
<dbReference type="GO" id="GO:0019509">
    <property type="term" value="P:L-methionine salvage from methylthioadenosine"/>
    <property type="evidence" value="ECO:0007669"/>
    <property type="project" value="TreeGrafter"/>
</dbReference>
<comment type="function">
    <text evidence="4">Purine nucleoside phosphorylase involved in purine salvage.</text>
</comment>
<feature type="binding site" evidence="4">
    <location>
        <position position="192"/>
    </location>
    <ligand>
        <name>phosphate</name>
        <dbReference type="ChEBI" id="CHEBI:43474"/>
    </ligand>
</feature>
<evidence type="ECO:0000313" key="6">
    <source>
        <dbReference type="EMBL" id="CAG9762137.1"/>
    </source>
</evidence>
<dbReference type="OrthoDB" id="431409at2759"/>
<dbReference type="FunFam" id="3.40.50.1580:FF:000012">
    <property type="entry name" value="Probable 6-oxopurine nucleoside phosphorylase"/>
    <property type="match status" value="1"/>
</dbReference>
<sequence length="284" mass="31383">MSFKIKIGIIGGSGLDNPDILKNRSEKRVTTPFGPPSDALIEGDIEGIPVIILARHGRNHDIMPTNVNYRANIWALKQEGCTHVIATNACGSLQEEIAPGDLVVIDNFIDRTTKRQQTFYDGDENHPKGICHMPMEPAVCLHTRKVILETAKEVNLKVRDGGTIVVIEGPRFSSKAESMLYKSWGAHLVGMTSVPEAVLAKEAGLCYAVIGMATDYDCWRDTGNKVSHKYVLEIFQQNVKKVLQILLALVPRMAKEDWANTVQEAQTLVKDSVYLHCNCNTGTL</sequence>
<dbReference type="GO" id="GO:0005829">
    <property type="term" value="C:cytosol"/>
    <property type="evidence" value="ECO:0007669"/>
    <property type="project" value="TreeGrafter"/>
</dbReference>
<dbReference type="CDD" id="cd09010">
    <property type="entry name" value="MTAP_SsMTAPII_like_MTIP"/>
    <property type="match status" value="1"/>
</dbReference>
<dbReference type="NCBIfam" id="TIGR01694">
    <property type="entry name" value="MTAP"/>
    <property type="match status" value="1"/>
</dbReference>
<dbReference type="InterPro" id="IPR000845">
    <property type="entry name" value="Nucleoside_phosphorylase_d"/>
</dbReference>
<dbReference type="Pfam" id="PF01048">
    <property type="entry name" value="PNP_UDP_1"/>
    <property type="match status" value="1"/>
</dbReference>
<dbReference type="GO" id="GO:0017061">
    <property type="term" value="F:S-methyl-5-thioadenosine phosphorylase activity"/>
    <property type="evidence" value="ECO:0007669"/>
    <property type="project" value="InterPro"/>
</dbReference>
<comment type="subunit">
    <text evidence="4">Homotrimer.</text>
</comment>
<dbReference type="Gene3D" id="3.40.50.1580">
    <property type="entry name" value="Nucleoside phosphorylase domain"/>
    <property type="match status" value="1"/>
</dbReference>
<protein>
    <recommendedName>
        <fullName evidence="4">Purine nucleoside phosphorylase</fullName>
        <shortName evidence="4">PNP</shortName>
        <ecNumber evidence="4">2.4.2.1</ecNumber>
    </recommendedName>
</protein>
<feature type="site" description="Important for substrate specificity" evidence="4">
    <location>
        <position position="173"/>
    </location>
</feature>
<dbReference type="GO" id="GO:0006166">
    <property type="term" value="P:purine ribonucleoside salvage"/>
    <property type="evidence" value="ECO:0007669"/>
    <property type="project" value="UniProtKB-UniRule"/>
</dbReference>
<organism evidence="6 7">
    <name type="scientific">Ceutorhynchus assimilis</name>
    <name type="common">cabbage seed weevil</name>
    <dbReference type="NCBI Taxonomy" id="467358"/>
    <lineage>
        <taxon>Eukaryota</taxon>
        <taxon>Metazoa</taxon>
        <taxon>Ecdysozoa</taxon>
        <taxon>Arthropoda</taxon>
        <taxon>Hexapoda</taxon>
        <taxon>Insecta</taxon>
        <taxon>Pterygota</taxon>
        <taxon>Neoptera</taxon>
        <taxon>Endopterygota</taxon>
        <taxon>Coleoptera</taxon>
        <taxon>Polyphaga</taxon>
        <taxon>Cucujiformia</taxon>
        <taxon>Curculionidae</taxon>
        <taxon>Ceutorhynchinae</taxon>
        <taxon>Ceutorhynchus</taxon>
    </lineage>
</organism>
<evidence type="ECO:0000256" key="1">
    <source>
        <dbReference type="ARBA" id="ARBA00022676"/>
    </source>
</evidence>